<dbReference type="PANTHER" id="PTHR13847:SF280">
    <property type="entry name" value="D-AMINO ACID DEHYDROGENASE"/>
    <property type="match status" value="1"/>
</dbReference>
<sequence>MGPPVETVADDTTLPDEVDVVVVGGGIIGVSTALYLSDKGLRVAVCEKGHIAGEQSSRNWGWVRVTHRDMREFELSIESLKLWRTLDQTLGIDTGFKQCGILYMANDDTKMEGHRVWLEKARALAGRDAFDTREVDPKTVAGLLPGATKAFKGGLYTPGDGRAEPQKAAPAIANALRKRGVKILTPCAVRGVETSAGRVSAVVTELGTIRCKSVVVAGGAWSRLFCGNLDINVPQLMVKASVLRTAPIEGGPAVSASNKEFAFRKRSDGGYTIAFGFRTYTDITPDSFRLLPKYIPALKSQLGALRVGMGARFFDELRRPRHWALDKRTAFEDVRTLDPEPISAYTDAGLREFVKVFPHLSGARIAQRWAGLMDVTPDAIPVISGVESVPGLFIGTGFSGHGFGIGPAAGKLMADLVTNDKPLVDPHLFRLSRFSDGTKIVIDAGF</sequence>
<feature type="domain" description="FAD dependent oxidoreductase" evidence="3">
    <location>
        <begin position="19"/>
        <end position="416"/>
    </location>
</feature>
<keyword evidence="5" id="KW-1185">Reference proteome</keyword>
<evidence type="ECO:0000259" key="3">
    <source>
        <dbReference type="Pfam" id="PF01266"/>
    </source>
</evidence>
<comment type="similarity">
    <text evidence="1">Belongs to the DadA oxidoreductase family.</text>
</comment>
<organism evidence="4 5">
    <name type="scientific">Caballeronia mineralivorans PML1(12)</name>
    <dbReference type="NCBI Taxonomy" id="908627"/>
    <lineage>
        <taxon>Bacteria</taxon>
        <taxon>Pseudomonadati</taxon>
        <taxon>Pseudomonadota</taxon>
        <taxon>Betaproteobacteria</taxon>
        <taxon>Burkholderiales</taxon>
        <taxon>Burkholderiaceae</taxon>
        <taxon>Caballeronia</taxon>
    </lineage>
</organism>
<dbReference type="InterPro" id="IPR036188">
    <property type="entry name" value="FAD/NAD-bd_sf"/>
</dbReference>
<name>A0A0J1CTT7_9BURK</name>
<gene>
    <name evidence="4" type="ORF">EOS_24050</name>
</gene>
<reference evidence="4 5" key="1">
    <citation type="journal article" date="2015" name="Genome Announc.">
        <title>Draft Genome Sequence of Burkholderia sp. Strain PML1(12), an Ectomycorrhizosphere-Inhabiting Bacterium with Effective Mineral-Weathering Ability.</title>
        <authorList>
            <person name="Uroz S."/>
            <person name="Oger P."/>
        </authorList>
    </citation>
    <scope>NUCLEOTIDE SEQUENCE [LARGE SCALE GENOMIC DNA]</scope>
    <source>
        <strain evidence="5">PML1(12)</strain>
    </source>
</reference>
<dbReference type="Gene3D" id="3.50.50.60">
    <property type="entry name" value="FAD/NAD(P)-binding domain"/>
    <property type="match status" value="3"/>
</dbReference>
<dbReference type="PANTHER" id="PTHR13847">
    <property type="entry name" value="SARCOSINE DEHYDROGENASE-RELATED"/>
    <property type="match status" value="1"/>
</dbReference>
<keyword evidence="2" id="KW-0560">Oxidoreductase</keyword>
<proteinExistence type="inferred from homology"/>
<evidence type="ECO:0000313" key="5">
    <source>
        <dbReference type="Proteomes" id="UP000035963"/>
    </source>
</evidence>
<comment type="caution">
    <text evidence="4">The sequence shown here is derived from an EMBL/GenBank/DDBJ whole genome shotgun (WGS) entry which is preliminary data.</text>
</comment>
<dbReference type="GO" id="GO:0055130">
    <property type="term" value="P:D-alanine catabolic process"/>
    <property type="evidence" value="ECO:0007669"/>
    <property type="project" value="TreeGrafter"/>
</dbReference>
<dbReference type="EMBL" id="AEJF01000143">
    <property type="protein sequence ID" value="KLU23726.1"/>
    <property type="molecule type" value="Genomic_DNA"/>
</dbReference>
<dbReference type="OrthoDB" id="9815989at2"/>
<evidence type="ECO:0000256" key="2">
    <source>
        <dbReference type="ARBA" id="ARBA00023002"/>
    </source>
</evidence>
<evidence type="ECO:0000256" key="1">
    <source>
        <dbReference type="ARBA" id="ARBA00009410"/>
    </source>
</evidence>
<dbReference type="PATRIC" id="fig|908627.4.peg.5365"/>
<dbReference type="Proteomes" id="UP000035963">
    <property type="component" value="Unassembled WGS sequence"/>
</dbReference>
<dbReference type="GO" id="GO:0005886">
    <property type="term" value="C:plasma membrane"/>
    <property type="evidence" value="ECO:0007669"/>
    <property type="project" value="TreeGrafter"/>
</dbReference>
<accession>A0A0J1CTT7</accession>
<dbReference type="SUPFAM" id="SSF51905">
    <property type="entry name" value="FAD/NAD(P)-binding domain"/>
    <property type="match status" value="1"/>
</dbReference>
<dbReference type="RefSeq" id="WP_047849211.1">
    <property type="nucleotide sequence ID" value="NZ_AEJF01000143.1"/>
</dbReference>
<dbReference type="InterPro" id="IPR006076">
    <property type="entry name" value="FAD-dep_OxRdtase"/>
</dbReference>
<dbReference type="GO" id="GO:0005737">
    <property type="term" value="C:cytoplasm"/>
    <property type="evidence" value="ECO:0007669"/>
    <property type="project" value="TreeGrafter"/>
</dbReference>
<dbReference type="AlphaFoldDB" id="A0A0J1CTT7"/>
<dbReference type="Pfam" id="PF01266">
    <property type="entry name" value="DAO"/>
    <property type="match status" value="1"/>
</dbReference>
<dbReference type="GO" id="GO:0008718">
    <property type="term" value="F:D-amino-acid dehydrogenase activity"/>
    <property type="evidence" value="ECO:0007669"/>
    <property type="project" value="TreeGrafter"/>
</dbReference>
<evidence type="ECO:0000313" key="4">
    <source>
        <dbReference type="EMBL" id="KLU23726.1"/>
    </source>
</evidence>
<protein>
    <submittedName>
        <fullName evidence="4">D-amino acid oxidase</fullName>
    </submittedName>
</protein>